<dbReference type="SUPFAM" id="SSF48498">
    <property type="entry name" value="Tetracyclin repressor-like, C-terminal domain"/>
    <property type="match status" value="1"/>
</dbReference>
<dbReference type="GO" id="GO:0003677">
    <property type="term" value="F:DNA binding"/>
    <property type="evidence" value="ECO:0007669"/>
    <property type="project" value="UniProtKB-UniRule"/>
</dbReference>
<gene>
    <name evidence="6" type="ORF">BTJ39_03390</name>
</gene>
<evidence type="ECO:0000256" key="2">
    <source>
        <dbReference type="ARBA" id="ARBA00023125"/>
    </source>
</evidence>
<dbReference type="Proteomes" id="UP000190667">
    <property type="component" value="Unassembled WGS sequence"/>
</dbReference>
<protein>
    <recommendedName>
        <fullName evidence="5">HTH tetR-type domain-containing protein</fullName>
    </recommendedName>
</protein>
<dbReference type="STRING" id="1926881.BTJ39_03390"/>
<dbReference type="SUPFAM" id="SSF46689">
    <property type="entry name" value="Homeodomain-like"/>
    <property type="match status" value="1"/>
</dbReference>
<reference evidence="6 7" key="1">
    <citation type="submission" date="2016-12" db="EMBL/GenBank/DDBJ databases">
        <title>Izhakiella australiana sp. nov. of genus Izhakiella isolated from Australian desert.</title>
        <authorList>
            <person name="Ji M."/>
        </authorList>
    </citation>
    <scope>NUCLEOTIDE SEQUENCE [LARGE SCALE GENOMIC DNA]</scope>
    <source>
        <strain evidence="6 7">D4N98</strain>
    </source>
</reference>
<dbReference type="InterPro" id="IPR009057">
    <property type="entry name" value="Homeodomain-like_sf"/>
</dbReference>
<evidence type="ECO:0000256" key="3">
    <source>
        <dbReference type="ARBA" id="ARBA00023163"/>
    </source>
</evidence>
<dbReference type="PRINTS" id="PR00455">
    <property type="entry name" value="HTHTETR"/>
</dbReference>
<evidence type="ECO:0000313" key="7">
    <source>
        <dbReference type="Proteomes" id="UP000190667"/>
    </source>
</evidence>
<evidence type="ECO:0000313" key="6">
    <source>
        <dbReference type="EMBL" id="OON41026.1"/>
    </source>
</evidence>
<keyword evidence="3" id="KW-0804">Transcription</keyword>
<name>A0A1S8YQH3_9GAMM</name>
<dbReference type="RefSeq" id="WP_078001269.1">
    <property type="nucleotide sequence ID" value="NZ_MRUL01000002.1"/>
</dbReference>
<comment type="caution">
    <text evidence="6">The sequence shown here is derived from an EMBL/GenBank/DDBJ whole genome shotgun (WGS) entry which is preliminary data.</text>
</comment>
<dbReference type="PROSITE" id="PS50977">
    <property type="entry name" value="HTH_TETR_2"/>
    <property type="match status" value="1"/>
</dbReference>
<keyword evidence="2 4" id="KW-0238">DNA-binding</keyword>
<evidence type="ECO:0000256" key="1">
    <source>
        <dbReference type="ARBA" id="ARBA00023015"/>
    </source>
</evidence>
<dbReference type="AlphaFoldDB" id="A0A1S8YQH3"/>
<dbReference type="PANTHER" id="PTHR47506:SF1">
    <property type="entry name" value="HTH-TYPE TRANSCRIPTIONAL REGULATOR YJDC"/>
    <property type="match status" value="1"/>
</dbReference>
<keyword evidence="1" id="KW-0805">Transcription regulation</keyword>
<dbReference type="Pfam" id="PF00440">
    <property type="entry name" value="TetR_N"/>
    <property type="match status" value="1"/>
</dbReference>
<organism evidence="6 7">
    <name type="scientific">Izhakiella australiensis</name>
    <dbReference type="NCBI Taxonomy" id="1926881"/>
    <lineage>
        <taxon>Bacteria</taxon>
        <taxon>Pseudomonadati</taxon>
        <taxon>Pseudomonadota</taxon>
        <taxon>Gammaproteobacteria</taxon>
        <taxon>Enterobacterales</taxon>
        <taxon>Erwiniaceae</taxon>
        <taxon>Izhakiella</taxon>
    </lineage>
</organism>
<dbReference type="EMBL" id="MRUL01000002">
    <property type="protein sequence ID" value="OON41026.1"/>
    <property type="molecule type" value="Genomic_DNA"/>
</dbReference>
<keyword evidence="7" id="KW-1185">Reference proteome</keyword>
<evidence type="ECO:0000259" key="5">
    <source>
        <dbReference type="PROSITE" id="PS50977"/>
    </source>
</evidence>
<dbReference type="OrthoDB" id="116240at2"/>
<accession>A0A1S8YQH3</accession>
<sequence length="187" mass="21129">MDKRSRNGAGREQIMHAAKRLFIKRGATNVGINEVTAEAGVARMTLYNNFPAKETLISEVYQQVAAEIMQRLTDTTARKKGEREKILGLFDEIAAQQEDYRGCPMIHASLQAEEAAGEVYQLVQAYKQRLRAFIYQQLSEKRHEREMLADQILLLLDGAATEYYLRGALTPLASARRAVSILLSHME</sequence>
<feature type="domain" description="HTH tetR-type" evidence="5">
    <location>
        <begin position="8"/>
        <end position="68"/>
    </location>
</feature>
<dbReference type="InterPro" id="IPR001647">
    <property type="entry name" value="HTH_TetR"/>
</dbReference>
<dbReference type="PANTHER" id="PTHR47506">
    <property type="entry name" value="TRANSCRIPTIONAL REGULATORY PROTEIN"/>
    <property type="match status" value="1"/>
</dbReference>
<dbReference type="Gene3D" id="1.10.357.10">
    <property type="entry name" value="Tetracycline Repressor, domain 2"/>
    <property type="match status" value="1"/>
</dbReference>
<proteinExistence type="predicted"/>
<evidence type="ECO:0000256" key="4">
    <source>
        <dbReference type="PROSITE-ProRule" id="PRU00335"/>
    </source>
</evidence>
<dbReference type="InterPro" id="IPR036271">
    <property type="entry name" value="Tet_transcr_reg_TetR-rel_C_sf"/>
</dbReference>
<feature type="DNA-binding region" description="H-T-H motif" evidence="4">
    <location>
        <begin position="31"/>
        <end position="50"/>
    </location>
</feature>